<protein>
    <recommendedName>
        <fullName evidence="8">Phosphosugar-binding transcriptional regulator</fullName>
    </recommendedName>
</protein>
<dbReference type="PROSITE" id="PS51071">
    <property type="entry name" value="HTH_RPIR"/>
    <property type="match status" value="1"/>
</dbReference>
<accession>A0A1L8TMN4</accession>
<dbReference type="InterPro" id="IPR046348">
    <property type="entry name" value="SIS_dom_sf"/>
</dbReference>
<keyword evidence="7" id="KW-1185">Reference proteome</keyword>
<dbReference type="GO" id="GO:1901135">
    <property type="term" value="P:carbohydrate derivative metabolic process"/>
    <property type="evidence" value="ECO:0007669"/>
    <property type="project" value="InterPro"/>
</dbReference>
<name>A0A1L8TMN4_9ENTE</name>
<feature type="domain" description="HTH rpiR-type" evidence="4">
    <location>
        <begin position="1"/>
        <end position="73"/>
    </location>
</feature>
<dbReference type="RefSeq" id="WP_071857742.1">
    <property type="nucleotide sequence ID" value="NZ_JBHSHK010000023.1"/>
</dbReference>
<feature type="domain" description="SIS" evidence="5">
    <location>
        <begin position="106"/>
        <end position="249"/>
    </location>
</feature>
<evidence type="ECO:0000256" key="3">
    <source>
        <dbReference type="ARBA" id="ARBA00023163"/>
    </source>
</evidence>
<keyword evidence="3" id="KW-0804">Transcription</keyword>
<dbReference type="InterPro" id="IPR036388">
    <property type="entry name" value="WH-like_DNA-bd_sf"/>
</dbReference>
<dbReference type="InterPro" id="IPR001347">
    <property type="entry name" value="SIS_dom"/>
</dbReference>
<dbReference type="PANTHER" id="PTHR30514">
    <property type="entry name" value="GLUCOKINASE"/>
    <property type="match status" value="1"/>
</dbReference>
<reference evidence="6 7" key="1">
    <citation type="submission" date="2014-12" db="EMBL/GenBank/DDBJ databases">
        <title>Draft genome sequences of 29 type strains of Enterococci.</title>
        <authorList>
            <person name="Zhong Z."/>
            <person name="Sun Z."/>
            <person name="Liu W."/>
            <person name="Zhang W."/>
            <person name="Zhang H."/>
        </authorList>
    </citation>
    <scope>NUCLEOTIDE SEQUENCE [LARGE SCALE GENOMIC DNA]</scope>
    <source>
        <strain evidence="6 7">DSM 17122</strain>
    </source>
</reference>
<organism evidence="6 7">
    <name type="scientific">Enterococcus hermanniensis</name>
    <dbReference type="NCBI Taxonomy" id="249189"/>
    <lineage>
        <taxon>Bacteria</taxon>
        <taxon>Bacillati</taxon>
        <taxon>Bacillota</taxon>
        <taxon>Bacilli</taxon>
        <taxon>Lactobacillales</taxon>
        <taxon>Enterococcaceae</taxon>
        <taxon>Enterococcus</taxon>
    </lineage>
</organism>
<dbReference type="SUPFAM" id="SSF46689">
    <property type="entry name" value="Homeodomain-like"/>
    <property type="match status" value="1"/>
</dbReference>
<keyword evidence="1" id="KW-0805">Transcription regulation</keyword>
<dbReference type="CDD" id="cd05013">
    <property type="entry name" value="SIS_RpiR"/>
    <property type="match status" value="1"/>
</dbReference>
<dbReference type="Pfam" id="PF01380">
    <property type="entry name" value="SIS"/>
    <property type="match status" value="1"/>
</dbReference>
<dbReference type="InterPro" id="IPR035472">
    <property type="entry name" value="RpiR-like_SIS"/>
</dbReference>
<gene>
    <name evidence="6" type="ORF">RV04_GL001855</name>
</gene>
<dbReference type="PANTHER" id="PTHR30514:SF1">
    <property type="entry name" value="HTH-TYPE TRANSCRIPTIONAL REGULATOR HEXR-RELATED"/>
    <property type="match status" value="1"/>
</dbReference>
<dbReference type="GO" id="GO:0003677">
    <property type="term" value="F:DNA binding"/>
    <property type="evidence" value="ECO:0007669"/>
    <property type="project" value="UniProtKB-KW"/>
</dbReference>
<proteinExistence type="predicted"/>
<evidence type="ECO:0000256" key="1">
    <source>
        <dbReference type="ARBA" id="ARBA00023015"/>
    </source>
</evidence>
<evidence type="ECO:0000313" key="7">
    <source>
        <dbReference type="Proteomes" id="UP000182077"/>
    </source>
</evidence>
<evidence type="ECO:0008006" key="8">
    <source>
        <dbReference type="Google" id="ProtNLM"/>
    </source>
</evidence>
<evidence type="ECO:0000256" key="2">
    <source>
        <dbReference type="ARBA" id="ARBA00023125"/>
    </source>
</evidence>
<evidence type="ECO:0000259" key="5">
    <source>
        <dbReference type="PROSITE" id="PS51464"/>
    </source>
</evidence>
<dbReference type="AlphaFoldDB" id="A0A1L8TMN4"/>
<dbReference type="InterPro" id="IPR000281">
    <property type="entry name" value="HTH_RpiR"/>
</dbReference>
<dbReference type="InterPro" id="IPR047640">
    <property type="entry name" value="RpiR-like"/>
</dbReference>
<dbReference type="EMBL" id="JXKQ01000005">
    <property type="protein sequence ID" value="OJG45566.1"/>
    <property type="molecule type" value="Genomic_DNA"/>
</dbReference>
<dbReference type="Pfam" id="PF01418">
    <property type="entry name" value="HTH_6"/>
    <property type="match status" value="1"/>
</dbReference>
<dbReference type="GO" id="GO:0003700">
    <property type="term" value="F:DNA-binding transcription factor activity"/>
    <property type="evidence" value="ECO:0007669"/>
    <property type="project" value="InterPro"/>
</dbReference>
<dbReference type="SUPFAM" id="SSF53697">
    <property type="entry name" value="SIS domain"/>
    <property type="match status" value="1"/>
</dbReference>
<evidence type="ECO:0000313" key="6">
    <source>
        <dbReference type="EMBL" id="OJG45566.1"/>
    </source>
</evidence>
<dbReference type="Gene3D" id="3.40.50.10490">
    <property type="entry name" value="Glucose-6-phosphate isomerase like protein, domain 1"/>
    <property type="match status" value="1"/>
</dbReference>
<dbReference type="InterPro" id="IPR009057">
    <property type="entry name" value="Homeodomain-like_sf"/>
</dbReference>
<dbReference type="Gene3D" id="1.10.10.10">
    <property type="entry name" value="Winged helix-like DNA-binding domain superfamily/Winged helix DNA-binding domain"/>
    <property type="match status" value="1"/>
</dbReference>
<sequence>MFDSEKVKELNELELVVYTFIIEHLEEVNGLTIRELSDHCHVSTSTILRCLNKLGFSGYSEFKFALKDKLKQGRQSFEAFYEANVHVDAFLKKVNNESYHAVLDPAVDLILSNKHLVFTGIGTSGILGTYGARYFSNLQFNAYSITDPFIPVPKRGLDTTLVIVLSVSGRTQELIKQIEDFKRYGAEVLSITNDQHSIIANMADQNISYYMPDVSGPDPTDQSINLTTQVPVIALLEILAHQAYQRENDATGE</sequence>
<evidence type="ECO:0000259" key="4">
    <source>
        <dbReference type="PROSITE" id="PS51071"/>
    </source>
</evidence>
<dbReference type="OrthoDB" id="1648815at2"/>
<dbReference type="PROSITE" id="PS51464">
    <property type="entry name" value="SIS"/>
    <property type="match status" value="1"/>
</dbReference>
<dbReference type="Proteomes" id="UP000182077">
    <property type="component" value="Unassembled WGS sequence"/>
</dbReference>
<keyword evidence="2" id="KW-0238">DNA-binding</keyword>
<comment type="caution">
    <text evidence="6">The sequence shown here is derived from an EMBL/GenBank/DDBJ whole genome shotgun (WGS) entry which is preliminary data.</text>
</comment>
<dbReference type="GO" id="GO:0097367">
    <property type="term" value="F:carbohydrate derivative binding"/>
    <property type="evidence" value="ECO:0007669"/>
    <property type="project" value="InterPro"/>
</dbReference>
<dbReference type="STRING" id="249189.RV04_GL001855"/>